<dbReference type="EMBL" id="CCYD01000291">
    <property type="protein sequence ID" value="CEG37780.1"/>
    <property type="molecule type" value="Genomic_DNA"/>
</dbReference>
<evidence type="ECO:0000313" key="7">
    <source>
        <dbReference type="Proteomes" id="UP000054928"/>
    </source>
</evidence>
<dbReference type="Pfam" id="PF00069">
    <property type="entry name" value="Pkinase"/>
    <property type="match status" value="1"/>
</dbReference>
<feature type="chain" id="PRO_5006058547" evidence="4">
    <location>
        <begin position="21"/>
        <end position="732"/>
    </location>
</feature>
<name>A0A0P1AC44_PLAHL</name>
<dbReference type="SUPFAM" id="SSF52047">
    <property type="entry name" value="RNI-like"/>
    <property type="match status" value="1"/>
</dbReference>
<dbReference type="GO" id="GO:0005524">
    <property type="term" value="F:ATP binding"/>
    <property type="evidence" value="ECO:0007669"/>
    <property type="project" value="InterPro"/>
</dbReference>
<dbReference type="Proteomes" id="UP000054928">
    <property type="component" value="Unassembled WGS sequence"/>
</dbReference>
<evidence type="ECO:0000256" key="4">
    <source>
        <dbReference type="SAM" id="SignalP"/>
    </source>
</evidence>
<keyword evidence="3" id="KW-1133">Transmembrane helix</keyword>
<reference evidence="7" key="1">
    <citation type="submission" date="2014-09" db="EMBL/GenBank/DDBJ databases">
        <authorList>
            <person name="Sharma Rahul"/>
            <person name="Thines Marco"/>
        </authorList>
    </citation>
    <scope>NUCLEOTIDE SEQUENCE [LARGE SCALE GENOMIC DNA]</scope>
</reference>
<keyword evidence="3" id="KW-0812">Transmembrane</keyword>
<protein>
    <submittedName>
        <fullName evidence="6">Tkl protein kinase</fullName>
    </submittedName>
</protein>
<dbReference type="OrthoDB" id="4062651at2759"/>
<evidence type="ECO:0000256" key="3">
    <source>
        <dbReference type="SAM" id="Phobius"/>
    </source>
</evidence>
<keyword evidence="3" id="KW-0472">Membrane</keyword>
<dbReference type="SMART" id="SM00220">
    <property type="entry name" value="S_TKc"/>
    <property type="match status" value="1"/>
</dbReference>
<evidence type="ECO:0000259" key="5">
    <source>
        <dbReference type="PROSITE" id="PS50011"/>
    </source>
</evidence>
<evidence type="ECO:0000256" key="1">
    <source>
        <dbReference type="ARBA" id="ARBA00022614"/>
    </source>
</evidence>
<dbReference type="OMA" id="CTHMEPH"/>
<dbReference type="PANTHER" id="PTHR44329">
    <property type="entry name" value="SERINE/THREONINE-PROTEIN KINASE TNNI3K-RELATED"/>
    <property type="match status" value="1"/>
</dbReference>
<keyword evidence="7" id="KW-1185">Reference proteome</keyword>
<dbReference type="PROSITE" id="PS00108">
    <property type="entry name" value="PROTEIN_KINASE_ST"/>
    <property type="match status" value="1"/>
</dbReference>
<dbReference type="AlphaFoldDB" id="A0A0P1AC44"/>
<dbReference type="RefSeq" id="XP_024574149.1">
    <property type="nucleotide sequence ID" value="XM_024723143.1"/>
</dbReference>
<sequence>MLQILVVLVLTVVIAPITFAEVGDEEIDDQVKAWLENYLQDGETRLFPNDIKGVWKNAISHNLTANWEVLPIVCEGKPSIQTKSRILTPNGGCPDVYTNASVSCTCLEGYNNSTEWNFYIQPRTQLTDQPLTLKYGTTLEINSLVTIVVPDELSSIKIVGVGRDIVTLNTVDVLSGWDEYATDNSPLIEVSTSSTLKRITLENLDLHSVMDTAPDSIENLTFRQTNISQVTTTFLLSFVSLEYLDLSYNQIQNTYLQLLSQMRATNSCLLKSINVSNNALTQLPYRLLELDHLDSLYLENNMIEDWTISTEVYDSISKLTNFNMDLPPDTYACDNGMWMAAQNVKFCVLGNMTTESNSKFSSCNHRFVNYVVIPVCLAVCILLFVFVIHRRGRSQRKDRDAIEIDYTLSFESNSSPNTNLINDPRIIAHRIPFTDIKIVKCINKGGFGLVYSGLYNRHRVAIKRIRTDLCLDMKHIEAFIKEISLMSTLNHPHIVTFIGVAWDTLQNLSAVTEYMELGDLRAVLQNIHRAPSSLTWKKHKLRLVQHIAEALMYLHSLEPKLIHRDLKSKNILLNTKMEAKLSDFGVCRERHLIETHMTAGIGTSFWIAPEVLLGKDYDERADIYSLGIVLSEIDTEDYPYWNAKNPPKGGKAMEIAILRMVAAGELIPEFTESCPQEVLRLAKACLSLNPDDRPSAMEVVYIIQQIMSPYTVKGLGDSSIEWSSSDSSFVSR</sequence>
<feature type="transmembrane region" description="Helical" evidence="3">
    <location>
        <begin position="367"/>
        <end position="389"/>
    </location>
</feature>
<dbReference type="InterPro" id="IPR051681">
    <property type="entry name" value="Ser/Thr_Kinases-Pseudokinases"/>
</dbReference>
<dbReference type="InterPro" id="IPR032675">
    <property type="entry name" value="LRR_dom_sf"/>
</dbReference>
<dbReference type="PANTHER" id="PTHR44329:SF214">
    <property type="entry name" value="PROTEIN KINASE DOMAIN-CONTAINING PROTEIN"/>
    <property type="match status" value="1"/>
</dbReference>
<dbReference type="PROSITE" id="PS51450">
    <property type="entry name" value="LRR"/>
    <property type="match status" value="1"/>
</dbReference>
<accession>A0A0P1AC44</accession>
<dbReference type="SUPFAM" id="SSF56112">
    <property type="entry name" value="Protein kinase-like (PK-like)"/>
    <property type="match status" value="1"/>
</dbReference>
<proteinExistence type="predicted"/>
<dbReference type="Gene3D" id="3.80.10.10">
    <property type="entry name" value="Ribonuclease Inhibitor"/>
    <property type="match status" value="1"/>
</dbReference>
<evidence type="ECO:0000313" key="6">
    <source>
        <dbReference type="EMBL" id="CEG37780.1"/>
    </source>
</evidence>
<dbReference type="Gene3D" id="3.30.200.20">
    <property type="entry name" value="Phosphorylase Kinase, domain 1"/>
    <property type="match status" value="1"/>
</dbReference>
<dbReference type="STRING" id="4781.A0A0P1AC44"/>
<dbReference type="InterPro" id="IPR011009">
    <property type="entry name" value="Kinase-like_dom_sf"/>
</dbReference>
<organism evidence="6 7">
    <name type="scientific">Plasmopara halstedii</name>
    <name type="common">Downy mildew of sunflower</name>
    <dbReference type="NCBI Taxonomy" id="4781"/>
    <lineage>
        <taxon>Eukaryota</taxon>
        <taxon>Sar</taxon>
        <taxon>Stramenopiles</taxon>
        <taxon>Oomycota</taxon>
        <taxon>Peronosporomycetes</taxon>
        <taxon>Peronosporales</taxon>
        <taxon>Peronosporaceae</taxon>
        <taxon>Plasmopara</taxon>
    </lineage>
</organism>
<keyword evidence="4" id="KW-0732">Signal</keyword>
<dbReference type="GO" id="GO:0004674">
    <property type="term" value="F:protein serine/threonine kinase activity"/>
    <property type="evidence" value="ECO:0007669"/>
    <property type="project" value="TreeGrafter"/>
</dbReference>
<keyword evidence="6" id="KW-0808">Transferase</keyword>
<dbReference type="PROSITE" id="PS50011">
    <property type="entry name" value="PROTEIN_KINASE_DOM"/>
    <property type="match status" value="1"/>
</dbReference>
<feature type="signal peptide" evidence="4">
    <location>
        <begin position="1"/>
        <end position="20"/>
    </location>
</feature>
<dbReference type="InterPro" id="IPR008271">
    <property type="entry name" value="Ser/Thr_kinase_AS"/>
</dbReference>
<keyword evidence="2" id="KW-0677">Repeat</keyword>
<dbReference type="InterPro" id="IPR000719">
    <property type="entry name" value="Prot_kinase_dom"/>
</dbReference>
<dbReference type="InterPro" id="IPR001611">
    <property type="entry name" value="Leu-rich_rpt"/>
</dbReference>
<dbReference type="GeneID" id="36400891"/>
<dbReference type="Gene3D" id="1.10.510.10">
    <property type="entry name" value="Transferase(Phosphotransferase) domain 1"/>
    <property type="match status" value="1"/>
</dbReference>
<feature type="domain" description="Protein kinase" evidence="5">
    <location>
        <begin position="436"/>
        <end position="711"/>
    </location>
</feature>
<keyword evidence="1" id="KW-0433">Leucine-rich repeat</keyword>
<evidence type="ECO:0000256" key="2">
    <source>
        <dbReference type="ARBA" id="ARBA00022737"/>
    </source>
</evidence>
<keyword evidence="6" id="KW-0418">Kinase</keyword>